<gene>
    <name evidence="2" type="ORF">NMN56_021600</name>
</gene>
<dbReference type="Proteomes" id="UP001214441">
    <property type="component" value="Unassembled WGS sequence"/>
</dbReference>
<protein>
    <recommendedName>
        <fullName evidence="4">PH domain-containing protein</fullName>
    </recommendedName>
</protein>
<evidence type="ECO:0000256" key="1">
    <source>
        <dbReference type="SAM" id="Phobius"/>
    </source>
</evidence>
<evidence type="ECO:0000313" key="2">
    <source>
        <dbReference type="EMBL" id="MDJ1134513.1"/>
    </source>
</evidence>
<keyword evidence="3" id="KW-1185">Reference proteome</keyword>
<dbReference type="EMBL" id="JANCPR020000021">
    <property type="protein sequence ID" value="MDJ1134513.1"/>
    <property type="molecule type" value="Genomic_DNA"/>
</dbReference>
<name>A0ABT6ZZL3_9ACTN</name>
<feature type="transmembrane region" description="Helical" evidence="1">
    <location>
        <begin position="36"/>
        <end position="55"/>
    </location>
</feature>
<comment type="caution">
    <text evidence="2">The sequence shown here is derived from an EMBL/GenBank/DDBJ whole genome shotgun (WGS) entry which is preliminary data.</text>
</comment>
<keyword evidence="1" id="KW-0812">Transmembrane</keyword>
<reference evidence="2 3" key="1">
    <citation type="submission" date="2023-05" db="EMBL/GenBank/DDBJ databases">
        <title>Streptantibioticus silvisoli sp. nov., acidotolerant actinomycetes 1 from pine litter.</title>
        <authorList>
            <person name="Swiecimska M."/>
            <person name="Golinska P."/>
            <person name="Sangal V."/>
            <person name="Wachnowicz B."/>
            <person name="Goodfellow M."/>
        </authorList>
    </citation>
    <scope>NUCLEOTIDE SEQUENCE [LARGE SCALE GENOMIC DNA]</scope>
    <source>
        <strain evidence="2 3">DSM 42109</strain>
    </source>
</reference>
<keyword evidence="1" id="KW-0472">Membrane</keyword>
<evidence type="ECO:0008006" key="4">
    <source>
        <dbReference type="Google" id="ProtNLM"/>
    </source>
</evidence>
<organism evidence="2 3">
    <name type="scientific">Streptomyces iconiensis</name>
    <dbReference type="NCBI Taxonomy" id="1384038"/>
    <lineage>
        <taxon>Bacteria</taxon>
        <taxon>Bacillati</taxon>
        <taxon>Actinomycetota</taxon>
        <taxon>Actinomycetes</taxon>
        <taxon>Kitasatosporales</taxon>
        <taxon>Streptomycetaceae</taxon>
        <taxon>Streptomyces</taxon>
    </lineage>
</organism>
<evidence type="ECO:0000313" key="3">
    <source>
        <dbReference type="Proteomes" id="UP001214441"/>
    </source>
</evidence>
<sequence>MAIPKLVLRWITSLVPPFAAYFLIVVPWVYGWETTAALAWSAGACISITALLALLHRSIGLPIPLLHSAWPPSDTHEYLSADESQKMVFPVRRRVSGLPYFMLEPGFVVVLTGDQVMAFSCHRGTGRIKERLWAEEDLELSLKEHHLELLPGAEARIPLVTSTAYRADVEYWVERLRDQRCGGRGRCGTE</sequence>
<dbReference type="RefSeq" id="WP_274042034.1">
    <property type="nucleotide sequence ID" value="NZ_JANCPR020000021.1"/>
</dbReference>
<accession>A0ABT6ZZL3</accession>
<proteinExistence type="predicted"/>
<keyword evidence="1" id="KW-1133">Transmembrane helix</keyword>
<feature type="transmembrane region" description="Helical" evidence="1">
    <location>
        <begin position="7"/>
        <end position="30"/>
    </location>
</feature>